<evidence type="ECO:0000313" key="3">
    <source>
        <dbReference type="Proteomes" id="UP001139311"/>
    </source>
</evidence>
<reference evidence="2" key="1">
    <citation type="submission" date="2021-10" db="EMBL/GenBank/DDBJ databases">
        <title>Roseicella aerolatum sp. nov., isolated from aerosols of e-waste dismantling site.</title>
        <authorList>
            <person name="Qin T."/>
        </authorList>
    </citation>
    <scope>NUCLEOTIDE SEQUENCE</scope>
    <source>
        <strain evidence="2">GB24</strain>
    </source>
</reference>
<protein>
    <submittedName>
        <fullName evidence="2">Spy/CpxP family protein refolding chaperone</fullName>
    </submittedName>
</protein>
<dbReference type="Proteomes" id="UP001139311">
    <property type="component" value="Unassembled WGS sequence"/>
</dbReference>
<organism evidence="2 3">
    <name type="scientific">Roseicella aerolata</name>
    <dbReference type="NCBI Taxonomy" id="2883479"/>
    <lineage>
        <taxon>Bacteria</taxon>
        <taxon>Pseudomonadati</taxon>
        <taxon>Pseudomonadota</taxon>
        <taxon>Alphaproteobacteria</taxon>
        <taxon>Acetobacterales</taxon>
        <taxon>Roseomonadaceae</taxon>
        <taxon>Roseicella</taxon>
    </lineage>
</organism>
<sequence length="185" mass="19270">MSDDMMRMGGGMPAQGQTQAPTGQMPQPQAAGMCPMCAMMQNMMRMGAAQPGMTPPMSGGPAAGAGMAPGSAASPVADSVPRLEGRIAYLRSALRITEPQAAGWDAFAAALRTGRGHLDAARNALEGANAAADPMARLESYEGHLVARLEAIRTTRLAFNALYDQLDEAQKRAATTTMLPFIGAF</sequence>
<proteinExistence type="predicted"/>
<dbReference type="RefSeq" id="WP_226613528.1">
    <property type="nucleotide sequence ID" value="NZ_JAJAQI010000057.1"/>
</dbReference>
<dbReference type="Pfam" id="PF07813">
    <property type="entry name" value="LTXXQ"/>
    <property type="match status" value="1"/>
</dbReference>
<comment type="caution">
    <text evidence="2">The sequence shown here is derived from an EMBL/GenBank/DDBJ whole genome shotgun (WGS) entry which is preliminary data.</text>
</comment>
<dbReference type="AlphaFoldDB" id="A0A9X1LAK6"/>
<name>A0A9X1LAK6_9PROT</name>
<accession>A0A9X1LAK6</accession>
<keyword evidence="3" id="KW-1185">Reference proteome</keyword>
<dbReference type="GO" id="GO:0042597">
    <property type="term" value="C:periplasmic space"/>
    <property type="evidence" value="ECO:0007669"/>
    <property type="project" value="InterPro"/>
</dbReference>
<evidence type="ECO:0000256" key="1">
    <source>
        <dbReference type="SAM" id="MobiDB-lite"/>
    </source>
</evidence>
<dbReference type="InterPro" id="IPR012899">
    <property type="entry name" value="LTXXQ"/>
</dbReference>
<gene>
    <name evidence="2" type="ORF">LHA35_24715</name>
</gene>
<feature type="region of interest" description="Disordered" evidence="1">
    <location>
        <begin position="1"/>
        <end position="27"/>
    </location>
</feature>
<evidence type="ECO:0000313" key="2">
    <source>
        <dbReference type="EMBL" id="MCB4824934.1"/>
    </source>
</evidence>
<feature type="compositionally biased region" description="Polar residues" evidence="1">
    <location>
        <begin position="15"/>
        <end position="27"/>
    </location>
</feature>
<dbReference type="EMBL" id="JAJAQI010000057">
    <property type="protein sequence ID" value="MCB4824934.1"/>
    <property type="molecule type" value="Genomic_DNA"/>
</dbReference>